<sequence length="63" mass="7819">YSELDRLLREKDIKIEQLKQSYQEIETKYESLNDQCFQLRQHQNEKQREHEHLIREKDVSLST</sequence>
<keyword evidence="1" id="KW-0175">Coiled coil</keyword>
<evidence type="ECO:0000256" key="2">
    <source>
        <dbReference type="SAM" id="MobiDB-lite"/>
    </source>
</evidence>
<gene>
    <name evidence="3" type="ORF">OKA104_LOCUS47689</name>
</gene>
<name>A0A820JPN7_9BILA</name>
<organism evidence="3 4">
    <name type="scientific">Adineta steineri</name>
    <dbReference type="NCBI Taxonomy" id="433720"/>
    <lineage>
        <taxon>Eukaryota</taxon>
        <taxon>Metazoa</taxon>
        <taxon>Spiralia</taxon>
        <taxon>Gnathifera</taxon>
        <taxon>Rotifera</taxon>
        <taxon>Eurotatoria</taxon>
        <taxon>Bdelloidea</taxon>
        <taxon>Adinetida</taxon>
        <taxon>Adinetidae</taxon>
        <taxon>Adineta</taxon>
    </lineage>
</organism>
<evidence type="ECO:0000313" key="4">
    <source>
        <dbReference type="Proteomes" id="UP000663881"/>
    </source>
</evidence>
<proteinExistence type="predicted"/>
<feature type="non-terminal residue" evidence="3">
    <location>
        <position position="63"/>
    </location>
</feature>
<dbReference type="Proteomes" id="UP000663881">
    <property type="component" value="Unassembled WGS sequence"/>
</dbReference>
<accession>A0A820JPN7</accession>
<evidence type="ECO:0000256" key="1">
    <source>
        <dbReference type="SAM" id="Coils"/>
    </source>
</evidence>
<protein>
    <submittedName>
        <fullName evidence="3">Uncharacterized protein</fullName>
    </submittedName>
</protein>
<reference evidence="3" key="1">
    <citation type="submission" date="2021-02" db="EMBL/GenBank/DDBJ databases">
        <authorList>
            <person name="Nowell W R."/>
        </authorList>
    </citation>
    <scope>NUCLEOTIDE SEQUENCE</scope>
</reference>
<evidence type="ECO:0000313" key="3">
    <source>
        <dbReference type="EMBL" id="CAF4329458.1"/>
    </source>
</evidence>
<feature type="region of interest" description="Disordered" evidence="2">
    <location>
        <begin position="42"/>
        <end position="63"/>
    </location>
</feature>
<dbReference type="EMBL" id="CAJOAY010019349">
    <property type="protein sequence ID" value="CAF4329458.1"/>
    <property type="molecule type" value="Genomic_DNA"/>
</dbReference>
<feature type="coiled-coil region" evidence="1">
    <location>
        <begin position="1"/>
        <end position="42"/>
    </location>
</feature>
<dbReference type="AlphaFoldDB" id="A0A820JPN7"/>
<comment type="caution">
    <text evidence="3">The sequence shown here is derived from an EMBL/GenBank/DDBJ whole genome shotgun (WGS) entry which is preliminary data.</text>
</comment>
<feature type="non-terminal residue" evidence="3">
    <location>
        <position position="1"/>
    </location>
</feature>